<keyword evidence="4" id="KW-1185">Reference proteome</keyword>
<dbReference type="EMBL" id="CAJFDI010000006">
    <property type="protein sequence ID" value="CAD5233475.1"/>
    <property type="molecule type" value="Genomic_DNA"/>
</dbReference>
<evidence type="ECO:0000313" key="4">
    <source>
        <dbReference type="Proteomes" id="UP000659654"/>
    </source>
</evidence>
<evidence type="ECO:0000313" key="3">
    <source>
        <dbReference type="Proteomes" id="UP000095284"/>
    </source>
</evidence>
<dbReference type="EMBL" id="CAJFCV020000006">
    <property type="protein sequence ID" value="CAG9128621.1"/>
    <property type="molecule type" value="Genomic_DNA"/>
</dbReference>
<accession>A0A1I7RWR9</accession>
<dbReference type="AlphaFoldDB" id="A0A1I7RWR9"/>
<proteinExistence type="predicted"/>
<dbReference type="Proteomes" id="UP000659654">
    <property type="component" value="Unassembled WGS sequence"/>
</dbReference>
<protein>
    <submittedName>
        <fullName evidence="1">(pine wood nematode) hypothetical protein</fullName>
    </submittedName>
</protein>
<evidence type="ECO:0000313" key="1">
    <source>
        <dbReference type="EMBL" id="CAD5233475.1"/>
    </source>
</evidence>
<dbReference type="Proteomes" id="UP000095284">
    <property type="component" value="Unplaced"/>
</dbReference>
<reference evidence="2" key="2">
    <citation type="submission" date="2020-08" db="EMBL/GenBank/DDBJ databases">
        <authorList>
            <person name="Kikuchi T."/>
        </authorList>
    </citation>
    <scope>NUCLEOTIDE SEQUENCE</scope>
    <source>
        <strain evidence="1">Ka4C1</strain>
    </source>
</reference>
<organism evidence="3 5">
    <name type="scientific">Bursaphelenchus xylophilus</name>
    <name type="common">Pinewood nematode worm</name>
    <name type="synonym">Aphelenchoides xylophilus</name>
    <dbReference type="NCBI Taxonomy" id="6326"/>
    <lineage>
        <taxon>Eukaryota</taxon>
        <taxon>Metazoa</taxon>
        <taxon>Ecdysozoa</taxon>
        <taxon>Nematoda</taxon>
        <taxon>Chromadorea</taxon>
        <taxon>Rhabditida</taxon>
        <taxon>Tylenchina</taxon>
        <taxon>Tylenchomorpha</taxon>
        <taxon>Aphelenchoidea</taxon>
        <taxon>Aphelenchoididae</taxon>
        <taxon>Bursaphelenchus</taxon>
    </lineage>
</organism>
<gene>
    <name evidence="1" type="ORF">BXYJ_LOCUS13566</name>
</gene>
<evidence type="ECO:0000313" key="2">
    <source>
        <dbReference type="EMBL" id="CAG9128621.1"/>
    </source>
</evidence>
<reference evidence="5" key="1">
    <citation type="submission" date="2016-11" db="UniProtKB">
        <authorList>
            <consortium name="WormBaseParasite"/>
        </authorList>
    </citation>
    <scope>IDENTIFICATION</scope>
</reference>
<evidence type="ECO:0000313" key="5">
    <source>
        <dbReference type="WBParaSite" id="BXY_0518200.1"/>
    </source>
</evidence>
<dbReference type="Proteomes" id="UP000582659">
    <property type="component" value="Unassembled WGS sequence"/>
</dbReference>
<dbReference type="OrthoDB" id="10449432at2759"/>
<dbReference type="WBParaSite" id="BXY_0518200.1">
    <property type="protein sequence ID" value="BXY_0518200.1"/>
    <property type="gene ID" value="BXY_0518200"/>
</dbReference>
<name>A0A1I7RWR9_BURXY</name>
<sequence>MPIYLSEHTKHTPFVDFLPPANLPIFSMMIKSLWRSKSSAKAKKVEKIEVPEDNMKPVIEYEKENVEKMNENNETASQTHSISEESTSELLQTKCNITDDLEWVREPPSPTSMVPIDRVRAEYYPLLAPMHLFRFTSRTPIYFERPVDYWIIWSDRHDCCGIVKKEEDTTDGVPLIIRFGGFWTDKAVRSMYLGCTVRVSAYYKMTGLGNSNELMEIVPRGSGIKDIVFAGIPVPSAFACEWAVISRPAIVRTLGIVQEDISYEKNRGFQLAATVMDCEYNEKFVACQEKWPIPQLKKVPEVGSPVIINYVEVREPHIFFECKDKVIPLPPYMCMEFRNKDVLWDNYVFGWLDIGMEPSRKFE</sequence>